<dbReference type="Pfam" id="PF14368">
    <property type="entry name" value="LTP_2"/>
    <property type="match status" value="1"/>
</dbReference>
<keyword evidence="3" id="KW-1185">Reference proteome</keyword>
<dbReference type="OrthoDB" id="4310724at2759"/>
<sequence>MYTLTYQKVTNQKSFYSVFTILMVSQVLGEQDCYGEKVLVKERCMKSIKLGEPYIPPTQSCIRAVEKSDMTCICRILTTEDQLEISVAKTLRLADECNKPVPAGSKCGNPLSV</sequence>
<dbReference type="InterPro" id="IPR036312">
    <property type="entry name" value="Bifun_inhib/LTP/seed_sf"/>
</dbReference>
<dbReference type="Gene3D" id="1.10.110.10">
    <property type="entry name" value="Plant lipid-transfer and hydrophobic proteins"/>
    <property type="match status" value="1"/>
</dbReference>
<dbReference type="InterPro" id="IPR016140">
    <property type="entry name" value="Bifunc_inhib/LTP/seed_store"/>
</dbReference>
<feature type="domain" description="Bifunctional inhibitor/plant lipid transfer protein/seed storage helical" evidence="1">
    <location>
        <begin position="24"/>
        <end position="107"/>
    </location>
</feature>
<dbReference type="EMBL" id="RWGY01000029">
    <property type="protein sequence ID" value="TVU20225.1"/>
    <property type="molecule type" value="Genomic_DNA"/>
</dbReference>
<name>A0A5J9U9A9_9POAL</name>
<evidence type="ECO:0000259" key="1">
    <source>
        <dbReference type="Pfam" id="PF14368"/>
    </source>
</evidence>
<evidence type="ECO:0000313" key="3">
    <source>
        <dbReference type="Proteomes" id="UP000324897"/>
    </source>
</evidence>
<proteinExistence type="predicted"/>
<accession>A0A5J9U9A9</accession>
<evidence type="ECO:0000313" key="2">
    <source>
        <dbReference type="EMBL" id="TVU20225.1"/>
    </source>
</evidence>
<gene>
    <name evidence="2" type="ORF">EJB05_36424</name>
</gene>
<feature type="non-terminal residue" evidence="2">
    <location>
        <position position="1"/>
    </location>
</feature>
<dbReference type="PANTHER" id="PTHR33286">
    <property type="entry name" value="BIFUNCTIONAL INHIBITOR/LIPID-TRANSFER PROTEIN/SEED STORAGE 2S ALBUMIN SUPERFAMILY PROTEIN"/>
    <property type="match status" value="1"/>
</dbReference>
<dbReference type="Gramene" id="TVU20225">
    <property type="protein sequence ID" value="TVU20225"/>
    <property type="gene ID" value="EJB05_36424"/>
</dbReference>
<protein>
    <recommendedName>
        <fullName evidence="1">Bifunctional inhibitor/plant lipid transfer protein/seed storage helical domain-containing protein</fullName>
    </recommendedName>
</protein>
<dbReference type="Proteomes" id="UP000324897">
    <property type="component" value="Chromosome 7"/>
</dbReference>
<organism evidence="2 3">
    <name type="scientific">Eragrostis curvula</name>
    <name type="common">weeping love grass</name>
    <dbReference type="NCBI Taxonomy" id="38414"/>
    <lineage>
        <taxon>Eukaryota</taxon>
        <taxon>Viridiplantae</taxon>
        <taxon>Streptophyta</taxon>
        <taxon>Embryophyta</taxon>
        <taxon>Tracheophyta</taxon>
        <taxon>Spermatophyta</taxon>
        <taxon>Magnoliopsida</taxon>
        <taxon>Liliopsida</taxon>
        <taxon>Poales</taxon>
        <taxon>Poaceae</taxon>
        <taxon>PACMAD clade</taxon>
        <taxon>Chloridoideae</taxon>
        <taxon>Eragrostideae</taxon>
        <taxon>Eragrostidinae</taxon>
        <taxon>Eragrostis</taxon>
    </lineage>
</organism>
<dbReference type="PANTHER" id="PTHR33286:SF44">
    <property type="entry name" value="5A2 PROTEIN"/>
    <property type="match status" value="1"/>
</dbReference>
<reference evidence="2 3" key="1">
    <citation type="journal article" date="2019" name="Sci. Rep.">
        <title>A high-quality genome of Eragrostis curvula grass provides insights into Poaceae evolution and supports new strategies to enhance forage quality.</title>
        <authorList>
            <person name="Carballo J."/>
            <person name="Santos B.A.C.M."/>
            <person name="Zappacosta D."/>
            <person name="Garbus I."/>
            <person name="Selva J.P."/>
            <person name="Gallo C.A."/>
            <person name="Diaz A."/>
            <person name="Albertini E."/>
            <person name="Caccamo M."/>
            <person name="Echenique V."/>
        </authorList>
    </citation>
    <scope>NUCLEOTIDE SEQUENCE [LARGE SCALE GENOMIC DNA]</scope>
    <source>
        <strain evidence="3">cv. Victoria</strain>
        <tissue evidence="2">Leaf</tissue>
    </source>
</reference>
<dbReference type="AlphaFoldDB" id="A0A5J9U9A9"/>
<comment type="caution">
    <text evidence="2">The sequence shown here is derived from an EMBL/GenBank/DDBJ whole genome shotgun (WGS) entry which is preliminary data.</text>
</comment>